<keyword evidence="1" id="KW-0472">Membrane</keyword>
<protein>
    <submittedName>
        <fullName evidence="2">CvpA family protein</fullName>
    </submittedName>
</protein>
<feature type="transmembrane region" description="Helical" evidence="1">
    <location>
        <begin position="130"/>
        <end position="157"/>
    </location>
</feature>
<evidence type="ECO:0000313" key="3">
    <source>
        <dbReference type="Proteomes" id="UP001058072"/>
    </source>
</evidence>
<keyword evidence="1" id="KW-1133">Transmembrane helix</keyword>
<organism evidence="2 3">
    <name type="scientific">Turicibacter bilis</name>
    <dbReference type="NCBI Taxonomy" id="2735723"/>
    <lineage>
        <taxon>Bacteria</taxon>
        <taxon>Bacillati</taxon>
        <taxon>Bacillota</taxon>
        <taxon>Erysipelotrichia</taxon>
        <taxon>Erysipelotrichales</taxon>
        <taxon>Turicibacteraceae</taxon>
        <taxon>Turicibacter</taxon>
    </lineage>
</organism>
<feature type="transmembrane region" description="Helical" evidence="1">
    <location>
        <begin position="6"/>
        <end position="24"/>
    </location>
</feature>
<evidence type="ECO:0000256" key="1">
    <source>
        <dbReference type="SAM" id="Phobius"/>
    </source>
</evidence>
<feature type="transmembrane region" description="Helical" evidence="1">
    <location>
        <begin position="84"/>
        <end position="109"/>
    </location>
</feature>
<sequence length="328" mass="38112">MIKILVVDLIIFIVFCIASIVGYQRSYRISLVNLVIHLFSIFLSALVAGALVNKVVSYLPKKLKVSLFVPDSFYYLIEPYEENIIPFIVFFILFVVAFVIIKSVVYVFSVNYEWHQYFFPSAKFNRIGDGLLSVLLSILNAYTYVIVIVIILAFPLFDFVKPYSLSNLLLKVNPYVSHLVEEFYQPYEDVKKSIDLFGNELDDLFANNKVNLNQLEQFIKKHPNQRQEIQAAFKEFLPFMATTSAYLSFFLDNKIDAHEMEAYLTSMKTYIDHNVITLEIFNSYYKELIRNGTYDRLIEDEVISDEALKTLINSGMLNDDNLKKLKNM</sequence>
<dbReference type="AlphaFoldDB" id="A0A9Q9CGL8"/>
<proteinExistence type="predicted"/>
<name>A0A9Q9CGL8_9FIRM</name>
<evidence type="ECO:0000313" key="2">
    <source>
        <dbReference type="EMBL" id="UUF08178.1"/>
    </source>
</evidence>
<reference evidence="2" key="1">
    <citation type="submission" date="2021-03" db="EMBL/GenBank/DDBJ databases">
        <title>Comparative Genomics and Metabolomics in the genus Turicibacter.</title>
        <authorList>
            <person name="Maki J."/>
            <person name="Looft T."/>
        </authorList>
    </citation>
    <scope>NUCLEOTIDE SEQUENCE</scope>
    <source>
        <strain evidence="2">ISU324</strain>
    </source>
</reference>
<dbReference type="Proteomes" id="UP001058072">
    <property type="component" value="Chromosome"/>
</dbReference>
<dbReference type="EMBL" id="CP071250">
    <property type="protein sequence ID" value="UUF08178.1"/>
    <property type="molecule type" value="Genomic_DNA"/>
</dbReference>
<gene>
    <name evidence="2" type="ORF">J0J70_11375</name>
</gene>
<accession>A0A9Q9CGL8</accession>
<feature type="transmembrane region" description="Helical" evidence="1">
    <location>
        <begin position="31"/>
        <end position="52"/>
    </location>
</feature>
<keyword evidence="1" id="KW-0812">Transmembrane</keyword>
<dbReference type="RefSeq" id="WP_055305589.1">
    <property type="nucleotide sequence ID" value="NZ_CP071250.1"/>
</dbReference>